<organism evidence="2 3">
    <name type="scientific">Ilyodon furcidens</name>
    <name type="common">goldbreast splitfin</name>
    <dbReference type="NCBI Taxonomy" id="33524"/>
    <lineage>
        <taxon>Eukaryota</taxon>
        <taxon>Metazoa</taxon>
        <taxon>Chordata</taxon>
        <taxon>Craniata</taxon>
        <taxon>Vertebrata</taxon>
        <taxon>Euteleostomi</taxon>
        <taxon>Actinopterygii</taxon>
        <taxon>Neopterygii</taxon>
        <taxon>Teleostei</taxon>
        <taxon>Neoteleostei</taxon>
        <taxon>Acanthomorphata</taxon>
        <taxon>Ovalentaria</taxon>
        <taxon>Atherinomorphae</taxon>
        <taxon>Cyprinodontiformes</taxon>
        <taxon>Goodeidae</taxon>
        <taxon>Ilyodon</taxon>
    </lineage>
</organism>
<evidence type="ECO:0000256" key="1">
    <source>
        <dbReference type="SAM" id="Phobius"/>
    </source>
</evidence>
<name>A0ABV0UVN0_9TELE</name>
<dbReference type="Proteomes" id="UP001482620">
    <property type="component" value="Unassembled WGS sequence"/>
</dbReference>
<keyword evidence="1" id="KW-0812">Transmembrane</keyword>
<keyword evidence="3" id="KW-1185">Reference proteome</keyword>
<dbReference type="EMBL" id="JAHRIQ010082450">
    <property type="protein sequence ID" value="MEQ2248063.1"/>
    <property type="molecule type" value="Genomic_DNA"/>
</dbReference>
<keyword evidence="1" id="KW-0472">Membrane</keyword>
<feature type="transmembrane region" description="Helical" evidence="1">
    <location>
        <begin position="77"/>
        <end position="98"/>
    </location>
</feature>
<evidence type="ECO:0000313" key="2">
    <source>
        <dbReference type="EMBL" id="MEQ2248063.1"/>
    </source>
</evidence>
<accession>A0ABV0UVN0</accession>
<reference evidence="2 3" key="1">
    <citation type="submission" date="2021-06" db="EMBL/GenBank/DDBJ databases">
        <authorList>
            <person name="Palmer J.M."/>
        </authorList>
    </citation>
    <scope>NUCLEOTIDE SEQUENCE [LARGE SCALE GENOMIC DNA]</scope>
    <source>
        <strain evidence="3">if_2019</strain>
        <tissue evidence="2">Muscle</tissue>
    </source>
</reference>
<evidence type="ECO:0000313" key="3">
    <source>
        <dbReference type="Proteomes" id="UP001482620"/>
    </source>
</evidence>
<sequence>MVAPFGRLISSCLCRKADLLPGRPTAACPLASPRPISTLPPSDGCPTTTTETLWSDAAASAEVGPLKAKVHLKDCRFLKSVCTICYLSLSLHTLWLIYAPGR</sequence>
<gene>
    <name evidence="2" type="ORF">ILYODFUR_015417</name>
</gene>
<comment type="caution">
    <text evidence="2">The sequence shown here is derived from an EMBL/GenBank/DDBJ whole genome shotgun (WGS) entry which is preliminary data.</text>
</comment>
<proteinExistence type="predicted"/>
<protein>
    <submittedName>
        <fullName evidence="2">Uncharacterized protein</fullName>
    </submittedName>
</protein>
<keyword evidence="1" id="KW-1133">Transmembrane helix</keyword>